<dbReference type="InterPro" id="IPR019734">
    <property type="entry name" value="TPR_rpt"/>
</dbReference>
<name>A0A1G8K853_9GAMM</name>
<feature type="region of interest" description="Disordered" evidence="1">
    <location>
        <begin position="99"/>
        <end position="153"/>
    </location>
</feature>
<keyword evidence="4" id="KW-1185">Reference proteome</keyword>
<dbReference type="AlphaFoldDB" id="A0A1G8K853"/>
<proteinExistence type="predicted"/>
<organism evidence="3 4">
    <name type="scientific">Ferrimonas sediminum</name>
    <dbReference type="NCBI Taxonomy" id="718193"/>
    <lineage>
        <taxon>Bacteria</taxon>
        <taxon>Pseudomonadati</taxon>
        <taxon>Pseudomonadota</taxon>
        <taxon>Gammaproteobacteria</taxon>
        <taxon>Alteromonadales</taxon>
        <taxon>Ferrimonadaceae</taxon>
        <taxon>Ferrimonas</taxon>
    </lineage>
</organism>
<dbReference type="Proteomes" id="UP000199527">
    <property type="component" value="Unassembled WGS sequence"/>
</dbReference>
<evidence type="ECO:0000313" key="3">
    <source>
        <dbReference type="EMBL" id="SDI39602.1"/>
    </source>
</evidence>
<evidence type="ECO:0000256" key="2">
    <source>
        <dbReference type="SAM" id="Phobius"/>
    </source>
</evidence>
<keyword evidence="2" id="KW-0472">Membrane</keyword>
<keyword evidence="2" id="KW-1133">Transmembrane helix</keyword>
<dbReference type="SUPFAM" id="SSF48452">
    <property type="entry name" value="TPR-like"/>
    <property type="match status" value="1"/>
</dbReference>
<gene>
    <name evidence="3" type="ORF">SAMN04488540_101284</name>
</gene>
<protein>
    <submittedName>
        <fullName evidence="3">MSHA biogenesis protein MshN</fullName>
    </submittedName>
</protein>
<keyword evidence="2" id="KW-0812">Transmembrane</keyword>
<feature type="compositionally biased region" description="Polar residues" evidence="1">
    <location>
        <begin position="105"/>
        <end position="121"/>
    </location>
</feature>
<dbReference type="RefSeq" id="WP_090360782.1">
    <property type="nucleotide sequence ID" value="NZ_FNEM01000001.1"/>
</dbReference>
<evidence type="ECO:0000256" key="1">
    <source>
        <dbReference type="SAM" id="MobiDB-lite"/>
    </source>
</evidence>
<evidence type="ECO:0000313" key="4">
    <source>
        <dbReference type="Proteomes" id="UP000199527"/>
    </source>
</evidence>
<dbReference type="EMBL" id="FNEM01000001">
    <property type="protein sequence ID" value="SDI39602.1"/>
    <property type="molecule type" value="Genomic_DNA"/>
</dbReference>
<dbReference type="OrthoDB" id="5406098at2"/>
<reference evidence="4" key="1">
    <citation type="submission" date="2016-10" db="EMBL/GenBank/DDBJ databases">
        <authorList>
            <person name="Varghese N."/>
            <person name="Submissions S."/>
        </authorList>
    </citation>
    <scope>NUCLEOTIDE SEQUENCE [LARGE SCALE GENOMIC DNA]</scope>
    <source>
        <strain evidence="4">DSM 23317</strain>
    </source>
</reference>
<sequence>MSVINKMLKDLDQDQRQRIVDPNLVSMPSSPTARQPRNWWWLVLVASMVAVGLSWYSLWPRLSDRAETLLAQPQPQLIAAVPVTAEPLPMAQTPAVSEVPVAGDSATTNEPAPNSVRQPTVRTEPVIEPEQRRAATIEQTQAQSPRPVKAKPEPTVVAAAPVLKPKPVMVVTPAALTPEQQAQQFLSQAQQRQGGTDLLKQALALDPQLHQARVLLAERQADTDLGTALVTLAKASQAYPQHSEYPLLAAELSHQAGQSEQAKLWLGQLANKPLSSELLARRAAVAQGLSMLTMAVSDYQALVQAQPDQGRWWLGLAYSLDRMGQYSKALPAYQRAARTNTLSTSARQYIDQRLKQLGEAG</sequence>
<dbReference type="Gene3D" id="1.25.40.10">
    <property type="entry name" value="Tetratricopeptide repeat domain"/>
    <property type="match status" value="1"/>
</dbReference>
<dbReference type="InterPro" id="IPR011990">
    <property type="entry name" value="TPR-like_helical_dom_sf"/>
</dbReference>
<accession>A0A1G8K853</accession>
<dbReference type="SMART" id="SM00028">
    <property type="entry name" value="TPR"/>
    <property type="match status" value="2"/>
</dbReference>
<feature type="transmembrane region" description="Helical" evidence="2">
    <location>
        <begin position="39"/>
        <end position="59"/>
    </location>
</feature>